<dbReference type="PANTHER" id="PTHR43877:SF1">
    <property type="entry name" value="ACETYLTRANSFERASE"/>
    <property type="match status" value="1"/>
</dbReference>
<dbReference type="SUPFAM" id="SSF55729">
    <property type="entry name" value="Acyl-CoA N-acyltransferases (Nat)"/>
    <property type="match status" value="1"/>
</dbReference>
<organism evidence="4 5">
    <name type="scientific">Microbacterium enclense</name>
    <dbReference type="NCBI Taxonomy" id="993073"/>
    <lineage>
        <taxon>Bacteria</taxon>
        <taxon>Bacillati</taxon>
        <taxon>Actinomycetota</taxon>
        <taxon>Actinomycetes</taxon>
        <taxon>Micrococcales</taxon>
        <taxon>Microbacteriaceae</taxon>
        <taxon>Microbacterium</taxon>
    </lineage>
</organism>
<evidence type="ECO:0000313" key="5">
    <source>
        <dbReference type="Proteomes" id="UP000183203"/>
    </source>
</evidence>
<dbReference type="STRING" id="993073.AS029_11150"/>
<accession>A0A1G6MGD2</accession>
<dbReference type="OrthoDB" id="5243635at2"/>
<dbReference type="PROSITE" id="PS51186">
    <property type="entry name" value="GNAT"/>
    <property type="match status" value="1"/>
</dbReference>
<evidence type="ECO:0000256" key="1">
    <source>
        <dbReference type="ARBA" id="ARBA00022679"/>
    </source>
</evidence>
<keyword evidence="2 4" id="KW-0012">Acyltransferase</keyword>
<dbReference type="Proteomes" id="UP000183203">
    <property type="component" value="Unassembled WGS sequence"/>
</dbReference>
<protein>
    <submittedName>
        <fullName evidence="4">L-amino acid N-acyltransferase YncA</fullName>
    </submittedName>
</protein>
<dbReference type="InterPro" id="IPR000182">
    <property type="entry name" value="GNAT_dom"/>
</dbReference>
<dbReference type="GO" id="GO:0016747">
    <property type="term" value="F:acyltransferase activity, transferring groups other than amino-acyl groups"/>
    <property type="evidence" value="ECO:0007669"/>
    <property type="project" value="InterPro"/>
</dbReference>
<dbReference type="Pfam" id="PF00583">
    <property type="entry name" value="Acetyltransf_1"/>
    <property type="match status" value="1"/>
</dbReference>
<dbReference type="PANTHER" id="PTHR43877">
    <property type="entry name" value="AMINOALKYLPHOSPHONATE N-ACETYLTRANSFERASE-RELATED-RELATED"/>
    <property type="match status" value="1"/>
</dbReference>
<dbReference type="InterPro" id="IPR016181">
    <property type="entry name" value="Acyl_CoA_acyltransferase"/>
</dbReference>
<evidence type="ECO:0000259" key="3">
    <source>
        <dbReference type="PROSITE" id="PS51186"/>
    </source>
</evidence>
<gene>
    <name evidence="4" type="ORF">SAMN05216418_2503</name>
</gene>
<dbReference type="EMBL" id="FMYG01000005">
    <property type="protein sequence ID" value="SDC54511.1"/>
    <property type="molecule type" value="Genomic_DNA"/>
</dbReference>
<sequence>MFRRAQTADADAIGRFQTRAWEQTYRGLVPDEYLDATKWHVRAARWFDRIASGGRAVWLAEVDGELIGVASTQPTRSDRPDLPSTELASLYVDAAWHGRGVASPLLERAIGTSPAHLWVFDVNVRAQRFYTKHEFVATAEAQVDVDTGLGETRWVRAVSPSRRATGRGGTRRNAIRAQKHVLRAFMRVNHVYAAPPAGGAPRTLPRRAARATT</sequence>
<dbReference type="AlphaFoldDB" id="A0A1G6MGD2"/>
<proteinExistence type="predicted"/>
<dbReference type="Gene3D" id="3.40.630.30">
    <property type="match status" value="1"/>
</dbReference>
<dbReference type="InterPro" id="IPR050832">
    <property type="entry name" value="Bact_Acetyltransf"/>
</dbReference>
<feature type="domain" description="N-acetyltransferase" evidence="3">
    <location>
        <begin position="1"/>
        <end position="182"/>
    </location>
</feature>
<reference evidence="4 5" key="1">
    <citation type="submission" date="2016-09" db="EMBL/GenBank/DDBJ databases">
        <authorList>
            <person name="Capua I."/>
            <person name="De Benedictis P."/>
            <person name="Joannis T."/>
            <person name="Lombin L.H."/>
            <person name="Cattoli G."/>
        </authorList>
    </citation>
    <scope>NUCLEOTIDE SEQUENCE [LARGE SCALE GENOMIC DNA]</scope>
    <source>
        <strain evidence="4 5">NIO-1002</strain>
    </source>
</reference>
<name>A0A1G6MGD2_9MICO</name>
<dbReference type="CDD" id="cd04301">
    <property type="entry name" value="NAT_SF"/>
    <property type="match status" value="1"/>
</dbReference>
<evidence type="ECO:0000313" key="4">
    <source>
        <dbReference type="EMBL" id="SDC54511.1"/>
    </source>
</evidence>
<keyword evidence="1 4" id="KW-0808">Transferase</keyword>
<evidence type="ECO:0000256" key="2">
    <source>
        <dbReference type="ARBA" id="ARBA00023315"/>
    </source>
</evidence>
<dbReference type="RefSeq" id="WP_058232665.1">
    <property type="nucleotide sequence ID" value="NZ_FMYG01000005.1"/>
</dbReference>